<dbReference type="InterPro" id="IPR045713">
    <property type="entry name" value="DUF6069"/>
</dbReference>
<feature type="transmembrane region" description="Helical" evidence="1">
    <location>
        <begin position="15"/>
        <end position="44"/>
    </location>
</feature>
<comment type="caution">
    <text evidence="2">The sequence shown here is derived from an EMBL/GenBank/DDBJ whole genome shotgun (WGS) entry which is preliminary data.</text>
</comment>
<protein>
    <recommendedName>
        <fullName evidence="4">PEP-CTERM protein-sorting domain-containing protein</fullName>
    </recommendedName>
</protein>
<reference evidence="2 3" key="1">
    <citation type="submission" date="2021-03" db="EMBL/GenBank/DDBJ databases">
        <title>Sequencing the genomes of 1000 actinobacteria strains.</title>
        <authorList>
            <person name="Klenk H.-P."/>
        </authorList>
    </citation>
    <scope>NUCLEOTIDE SEQUENCE [LARGE SCALE GENOMIC DNA]</scope>
    <source>
        <strain evidence="2 3">DSM 46670</strain>
    </source>
</reference>
<feature type="transmembrane region" description="Helical" evidence="1">
    <location>
        <begin position="56"/>
        <end position="76"/>
    </location>
</feature>
<evidence type="ECO:0000313" key="2">
    <source>
        <dbReference type="EMBL" id="MBP2328116.1"/>
    </source>
</evidence>
<feature type="transmembrane region" description="Helical" evidence="1">
    <location>
        <begin position="85"/>
        <end position="110"/>
    </location>
</feature>
<keyword evidence="1" id="KW-1133">Transmembrane helix</keyword>
<dbReference type="EMBL" id="JAGINW010000001">
    <property type="protein sequence ID" value="MBP2328116.1"/>
    <property type="molecule type" value="Genomic_DNA"/>
</dbReference>
<organism evidence="2 3">
    <name type="scientific">Kibdelosporangium banguiense</name>
    <dbReference type="NCBI Taxonomy" id="1365924"/>
    <lineage>
        <taxon>Bacteria</taxon>
        <taxon>Bacillati</taxon>
        <taxon>Actinomycetota</taxon>
        <taxon>Actinomycetes</taxon>
        <taxon>Pseudonocardiales</taxon>
        <taxon>Pseudonocardiaceae</taxon>
        <taxon>Kibdelosporangium</taxon>
    </lineage>
</organism>
<evidence type="ECO:0008006" key="4">
    <source>
        <dbReference type="Google" id="ProtNLM"/>
    </source>
</evidence>
<keyword evidence="1" id="KW-0472">Membrane</keyword>
<keyword evidence="1" id="KW-0812">Transmembrane</keyword>
<feature type="transmembrane region" description="Helical" evidence="1">
    <location>
        <begin position="116"/>
        <end position="137"/>
    </location>
</feature>
<proteinExistence type="predicted"/>
<evidence type="ECO:0000313" key="3">
    <source>
        <dbReference type="Proteomes" id="UP001519332"/>
    </source>
</evidence>
<name>A0ABS4TUM9_9PSEU</name>
<dbReference type="RefSeq" id="WP_209645178.1">
    <property type="nucleotide sequence ID" value="NZ_JAGINW010000001.1"/>
</dbReference>
<evidence type="ECO:0000256" key="1">
    <source>
        <dbReference type="SAM" id="Phobius"/>
    </source>
</evidence>
<dbReference type="Proteomes" id="UP001519332">
    <property type="component" value="Unassembled WGS sequence"/>
</dbReference>
<accession>A0ABS4TUM9</accession>
<gene>
    <name evidence="2" type="ORF">JOF56_008501</name>
</gene>
<keyword evidence="3" id="KW-1185">Reference proteome</keyword>
<dbReference type="Pfam" id="PF19545">
    <property type="entry name" value="DUF6069"/>
    <property type="match status" value="1"/>
</dbReference>
<sequence>MTDTSGLQARTHQPALVLAGTLALAAVASIVLNTGIALLAGLVLPDGGVRMGLQPIEYAPLTVAGILLGTLGWYVIRRTARKPRAVLRVLVPLAVLLSFGPDLGILAAGASFVNSLALMAMHVIVAVITVPVLARVLPLPADPA</sequence>